<comment type="caution">
    <text evidence="1">The sequence shown here is derived from an EMBL/GenBank/DDBJ whole genome shotgun (WGS) entry which is preliminary data.</text>
</comment>
<dbReference type="Pfam" id="PF10048">
    <property type="entry name" value="DUF2282"/>
    <property type="match status" value="1"/>
</dbReference>
<dbReference type="RefSeq" id="WP_344796650.1">
    <property type="nucleotide sequence ID" value="NZ_BAABBN010000004.1"/>
</dbReference>
<proteinExistence type="predicted"/>
<evidence type="ECO:0000313" key="2">
    <source>
        <dbReference type="Proteomes" id="UP001501565"/>
    </source>
</evidence>
<protein>
    <submittedName>
        <fullName evidence="1">DUF2282 domain-containing protein</fullName>
    </submittedName>
</protein>
<dbReference type="EMBL" id="BAABBN010000004">
    <property type="protein sequence ID" value="GAA3918929.1"/>
    <property type="molecule type" value="Genomic_DNA"/>
</dbReference>
<reference evidence="2" key="1">
    <citation type="journal article" date="2019" name="Int. J. Syst. Evol. Microbiol.">
        <title>The Global Catalogue of Microorganisms (GCM) 10K type strain sequencing project: providing services to taxonomists for standard genome sequencing and annotation.</title>
        <authorList>
            <consortium name="The Broad Institute Genomics Platform"/>
            <consortium name="The Broad Institute Genome Sequencing Center for Infectious Disease"/>
            <person name="Wu L."/>
            <person name="Ma J."/>
        </authorList>
    </citation>
    <scope>NUCLEOTIDE SEQUENCE [LARGE SCALE GENOMIC DNA]</scope>
    <source>
        <strain evidence="2">JCM 17551</strain>
    </source>
</reference>
<sequence>MSTDNKKSIMGTAIAAALSVGMITVTDTAVAGKGPVEKCLGIAKAGMNDCGTSKHSCAGQSTKDGDPTEWIFVPKGTCSKIVGGKVKK</sequence>
<evidence type="ECO:0000313" key="1">
    <source>
        <dbReference type="EMBL" id="GAA3918929.1"/>
    </source>
</evidence>
<organism evidence="1 2">
    <name type="scientific">Litoribacillus peritrichatus</name>
    <dbReference type="NCBI Taxonomy" id="718191"/>
    <lineage>
        <taxon>Bacteria</taxon>
        <taxon>Pseudomonadati</taxon>
        <taxon>Pseudomonadota</taxon>
        <taxon>Gammaproteobacteria</taxon>
        <taxon>Oceanospirillales</taxon>
        <taxon>Oceanospirillaceae</taxon>
        <taxon>Litoribacillus</taxon>
    </lineage>
</organism>
<keyword evidence="2" id="KW-1185">Reference proteome</keyword>
<accession>A0ABP7MC88</accession>
<dbReference type="Proteomes" id="UP001501565">
    <property type="component" value="Unassembled WGS sequence"/>
</dbReference>
<name>A0ABP7MC88_9GAMM</name>
<dbReference type="InterPro" id="IPR018740">
    <property type="entry name" value="DUF2282_membr"/>
</dbReference>
<gene>
    <name evidence="1" type="ORF">GCM10022277_12810</name>
</gene>